<dbReference type="PANTHER" id="PTHR30032:SF4">
    <property type="entry name" value="AMIDASE ENHANCER"/>
    <property type="match status" value="1"/>
</dbReference>
<proteinExistence type="predicted"/>
<evidence type="ECO:0000256" key="1">
    <source>
        <dbReference type="SAM" id="SignalP"/>
    </source>
</evidence>
<feature type="chain" id="PRO_5016571306" evidence="1">
    <location>
        <begin position="26"/>
        <end position="462"/>
    </location>
</feature>
<dbReference type="STRING" id="1871336.BBG48_05735"/>
<dbReference type="GO" id="GO:0030288">
    <property type="term" value="C:outer membrane-bounded periplasmic space"/>
    <property type="evidence" value="ECO:0007669"/>
    <property type="project" value="TreeGrafter"/>
</dbReference>
<sequence>MKKLLKSVLVVFLFSFMIMPEISNAEKIQNIDIGLKFGATAVSSANFKTTGLAINDSQSSKYLTANGSFTAKPVVKIYVDETPFTSFSDVQPSGGDFVFAKDINTYYKASLENKYKNEYANVVGIYDNQQSLFLTLDANSNLFLSSSDFSTFEIFGRKYRGALKLLNQNSKLTIINHVDLEEYLYGVLPSEVYPSWNIEALKAQAVAARSYAYSNYNKYIANGFNLTDDTRSQVYKGYSNENKNTNKAVDDTRGIIGTYGGSVAQMIYNSSSGGQTLSAKDAWGTEIPYLVSQVDPYSLNNDYSNWSFIMSRQDIEKALKDKGKDIGMLNSITIDETSLDGGYVLKITFSGSKRSATFTKDAIRGILGNGKLKSLFFKINGTQSATTYPQEFVALGKYLDSISKNKPSADQVAGESFIFMGSGYGHGVGMSQYGTQEMAKKGYKYNQILEFYYPGIKLEIAE</sequence>
<evidence type="ECO:0000259" key="2">
    <source>
        <dbReference type="Pfam" id="PF08486"/>
    </source>
</evidence>
<dbReference type="Proteomes" id="UP000093352">
    <property type="component" value="Unassembled WGS sequence"/>
</dbReference>
<keyword evidence="4" id="KW-1185">Reference proteome</keyword>
<dbReference type="InterPro" id="IPR013693">
    <property type="entry name" value="SpoIID/LytB_N"/>
</dbReference>
<dbReference type="NCBIfam" id="TIGR02669">
    <property type="entry name" value="SpoIID_LytB"/>
    <property type="match status" value="1"/>
</dbReference>
<dbReference type="EMBL" id="MBEW02000038">
    <property type="protein sequence ID" value="RDY20446.1"/>
    <property type="molecule type" value="Genomic_DNA"/>
</dbReference>
<comment type="caution">
    <text evidence="3">The sequence shown here is derived from an EMBL/GenBank/DDBJ whole genome shotgun (WGS) entry which is preliminary data.</text>
</comment>
<reference evidence="3 4" key="1">
    <citation type="journal article" date="2016" name="Genome Announc.">
        <title>Draft Genome Sequence of Criibacterium bergeronii gen. nov., sp. nov., Strain CCRI-22567T, Isolated from a Vaginal Sample from a Woman with Bacterial Vaginosis.</title>
        <authorList>
            <person name="Maheux A.F."/>
            <person name="Berube E."/>
            <person name="Boudreau D.K."/>
            <person name="Raymond F."/>
            <person name="Corbeil J."/>
            <person name="Roy P.H."/>
            <person name="Boissinot M."/>
            <person name="Omar R.F."/>
        </authorList>
    </citation>
    <scope>NUCLEOTIDE SEQUENCE [LARGE SCALE GENOMIC DNA]</scope>
    <source>
        <strain evidence="3 4">CCRI-22567</strain>
    </source>
</reference>
<evidence type="ECO:0000313" key="4">
    <source>
        <dbReference type="Proteomes" id="UP000093352"/>
    </source>
</evidence>
<dbReference type="RefSeq" id="WP_068911860.1">
    <property type="nucleotide sequence ID" value="NZ_MBEW02000038.1"/>
</dbReference>
<dbReference type="GO" id="GO:0030435">
    <property type="term" value="P:sporulation resulting in formation of a cellular spore"/>
    <property type="evidence" value="ECO:0007669"/>
    <property type="project" value="InterPro"/>
</dbReference>
<dbReference type="Pfam" id="PF08486">
    <property type="entry name" value="SpoIID"/>
    <property type="match status" value="1"/>
</dbReference>
<feature type="domain" description="Sporulation stage II protein D amidase enhancer LytB N-terminal" evidence="2">
    <location>
        <begin position="169"/>
        <end position="259"/>
    </location>
</feature>
<accession>A0A371IIZ0</accession>
<protein>
    <submittedName>
        <fullName evidence="3">SpoIID/LytB domain-containing protein</fullName>
    </submittedName>
</protein>
<gene>
    <name evidence="3" type="ORF">BBG48_010045</name>
</gene>
<organism evidence="3 4">
    <name type="scientific">Criibacterium bergeronii</name>
    <dbReference type="NCBI Taxonomy" id="1871336"/>
    <lineage>
        <taxon>Bacteria</taxon>
        <taxon>Bacillati</taxon>
        <taxon>Bacillota</taxon>
        <taxon>Clostridia</taxon>
        <taxon>Peptostreptococcales</taxon>
        <taxon>Filifactoraceae</taxon>
        <taxon>Criibacterium</taxon>
    </lineage>
</organism>
<dbReference type="InterPro" id="IPR051922">
    <property type="entry name" value="Bact_Sporulation_Assoc"/>
</dbReference>
<name>A0A371IIZ0_9FIRM</name>
<dbReference type="AlphaFoldDB" id="A0A371IIZ0"/>
<feature type="signal peptide" evidence="1">
    <location>
        <begin position="1"/>
        <end position="25"/>
    </location>
</feature>
<dbReference type="InterPro" id="IPR013486">
    <property type="entry name" value="SpoIID/LytB"/>
</dbReference>
<keyword evidence="1" id="KW-0732">Signal</keyword>
<dbReference type="PANTHER" id="PTHR30032">
    <property type="entry name" value="N-ACETYLMURAMOYL-L-ALANINE AMIDASE-RELATED"/>
    <property type="match status" value="1"/>
</dbReference>
<evidence type="ECO:0000313" key="3">
    <source>
        <dbReference type="EMBL" id="RDY20446.1"/>
    </source>
</evidence>